<reference evidence="2" key="1">
    <citation type="journal article" date="2015" name="Nat. Genet.">
        <title>The genome and transcriptome of the zoonotic hookworm Ancylostoma ceylanicum identify infection-specific gene families.</title>
        <authorList>
            <person name="Schwarz E.M."/>
            <person name="Hu Y."/>
            <person name="Antoshechkin I."/>
            <person name="Miller M.M."/>
            <person name="Sternberg P.W."/>
            <person name="Aroian R.V."/>
        </authorList>
    </citation>
    <scope>NUCLEOTIDE SEQUENCE</scope>
    <source>
        <strain evidence="2">HY135</strain>
    </source>
</reference>
<keyword evidence="2" id="KW-1185">Reference proteome</keyword>
<evidence type="ECO:0000313" key="1">
    <source>
        <dbReference type="EMBL" id="EYB90526.1"/>
    </source>
</evidence>
<comment type="caution">
    <text evidence="1">The sequence shown here is derived from an EMBL/GenBank/DDBJ whole genome shotgun (WGS) entry which is preliminary data.</text>
</comment>
<evidence type="ECO:0000313" key="2">
    <source>
        <dbReference type="Proteomes" id="UP000024635"/>
    </source>
</evidence>
<gene>
    <name evidence="1" type="primary">Acey_s0219.g2480</name>
    <name evidence="1" type="ORF">Y032_0219g2480</name>
</gene>
<sequence>MATNDTSFPRNLLRVQRESSYSKRLLFSAIKYCFERICGITEKLQVFITNEYFQPCSGGGQEDHDRTGWIAALKSKKIY</sequence>
<proteinExistence type="predicted"/>
<accession>A0A016SJP2</accession>
<protein>
    <submittedName>
        <fullName evidence="1">Uncharacterized protein</fullName>
    </submittedName>
</protein>
<dbReference type="OrthoDB" id="372421at2759"/>
<dbReference type="Proteomes" id="UP000024635">
    <property type="component" value="Unassembled WGS sequence"/>
</dbReference>
<name>A0A016SJP2_9BILA</name>
<dbReference type="AlphaFoldDB" id="A0A016SJP2"/>
<dbReference type="EMBL" id="JARK01001555">
    <property type="protein sequence ID" value="EYB90526.1"/>
    <property type="molecule type" value="Genomic_DNA"/>
</dbReference>
<organism evidence="1 2">
    <name type="scientific">Ancylostoma ceylanicum</name>
    <dbReference type="NCBI Taxonomy" id="53326"/>
    <lineage>
        <taxon>Eukaryota</taxon>
        <taxon>Metazoa</taxon>
        <taxon>Ecdysozoa</taxon>
        <taxon>Nematoda</taxon>
        <taxon>Chromadorea</taxon>
        <taxon>Rhabditida</taxon>
        <taxon>Rhabditina</taxon>
        <taxon>Rhabditomorpha</taxon>
        <taxon>Strongyloidea</taxon>
        <taxon>Ancylostomatidae</taxon>
        <taxon>Ancylostomatinae</taxon>
        <taxon>Ancylostoma</taxon>
    </lineage>
</organism>